<evidence type="ECO:0000256" key="2">
    <source>
        <dbReference type="ARBA" id="ARBA00022723"/>
    </source>
</evidence>
<accession>M8CQ32</accession>
<dbReference type="InterPro" id="IPR036396">
    <property type="entry name" value="Cyt_P450_sf"/>
</dbReference>
<evidence type="ECO:0000256" key="3">
    <source>
        <dbReference type="ARBA" id="ARBA00023002"/>
    </source>
</evidence>
<dbReference type="GO" id="GO:0020037">
    <property type="term" value="F:heme binding"/>
    <property type="evidence" value="ECO:0007669"/>
    <property type="project" value="InterPro"/>
</dbReference>
<dbReference type="AlphaFoldDB" id="M8CQ32"/>
<protein>
    <submittedName>
        <fullName evidence="5">Cytochrome P450 86A2</fullName>
    </submittedName>
</protein>
<sequence length="109" mass="11897">MEAVSWHRRWDGMPTNWPVVGSVSTITVNAGRMHEWLTEFLSVAPGMSHVARGPWGSPVDILLTANPADVAHVFTTNFGNYPKGEEFAVLVPWPCPSSASLSLTLHLSL</sequence>
<evidence type="ECO:0000256" key="4">
    <source>
        <dbReference type="ARBA" id="ARBA00023004"/>
    </source>
</evidence>
<keyword evidence="4" id="KW-0408">Iron</keyword>
<evidence type="ECO:0000256" key="1">
    <source>
        <dbReference type="ARBA" id="ARBA00010617"/>
    </source>
</evidence>
<dbReference type="GO" id="GO:0016705">
    <property type="term" value="F:oxidoreductase activity, acting on paired donors, with incorporation or reduction of molecular oxygen"/>
    <property type="evidence" value="ECO:0007669"/>
    <property type="project" value="InterPro"/>
</dbReference>
<dbReference type="EnsemblPlants" id="EMT29647">
    <property type="protein sequence ID" value="EMT29647"/>
    <property type="gene ID" value="F775_22475"/>
</dbReference>
<evidence type="ECO:0000313" key="5">
    <source>
        <dbReference type="EnsemblPlants" id="EMT29647"/>
    </source>
</evidence>
<name>M8CQ32_AEGTA</name>
<dbReference type="PANTHER" id="PTHR24296">
    <property type="entry name" value="CYTOCHROME P450"/>
    <property type="match status" value="1"/>
</dbReference>
<keyword evidence="3" id="KW-0560">Oxidoreductase</keyword>
<organism evidence="5">
    <name type="scientific">Aegilops tauschii</name>
    <name type="common">Tausch's goatgrass</name>
    <name type="synonym">Aegilops squarrosa</name>
    <dbReference type="NCBI Taxonomy" id="37682"/>
    <lineage>
        <taxon>Eukaryota</taxon>
        <taxon>Viridiplantae</taxon>
        <taxon>Streptophyta</taxon>
        <taxon>Embryophyta</taxon>
        <taxon>Tracheophyta</taxon>
        <taxon>Spermatophyta</taxon>
        <taxon>Magnoliopsida</taxon>
        <taxon>Liliopsida</taxon>
        <taxon>Poales</taxon>
        <taxon>Poaceae</taxon>
        <taxon>BOP clade</taxon>
        <taxon>Pooideae</taxon>
        <taxon>Triticodae</taxon>
        <taxon>Triticeae</taxon>
        <taxon>Triticinae</taxon>
        <taxon>Aegilops</taxon>
    </lineage>
</organism>
<dbReference type="ExpressionAtlas" id="M8CQ32">
    <property type="expression patterns" value="baseline"/>
</dbReference>
<proteinExistence type="inferred from homology"/>
<keyword evidence="2" id="KW-0479">Metal-binding</keyword>
<reference evidence="5" key="1">
    <citation type="submission" date="2015-06" db="UniProtKB">
        <authorList>
            <consortium name="EnsemblPlants"/>
        </authorList>
    </citation>
    <scope>IDENTIFICATION</scope>
</reference>
<dbReference type="GO" id="GO:0005506">
    <property type="term" value="F:iron ion binding"/>
    <property type="evidence" value="ECO:0007669"/>
    <property type="project" value="InterPro"/>
</dbReference>
<comment type="similarity">
    <text evidence="1">Belongs to the cytochrome P450 family.</text>
</comment>
<dbReference type="SUPFAM" id="SSF48264">
    <property type="entry name" value="Cytochrome P450"/>
    <property type="match status" value="1"/>
</dbReference>
<dbReference type="GO" id="GO:0004497">
    <property type="term" value="F:monooxygenase activity"/>
    <property type="evidence" value="ECO:0007669"/>
    <property type="project" value="InterPro"/>
</dbReference>